<evidence type="ECO:0000313" key="8">
    <source>
        <dbReference type="Proteomes" id="UP000831607"/>
    </source>
</evidence>
<gene>
    <name evidence="7" type="ORF">DHf2319_09455</name>
</gene>
<organism evidence="7 8">
    <name type="scientific">Orrella daihaiensis</name>
    <dbReference type="NCBI Taxonomy" id="2782176"/>
    <lineage>
        <taxon>Bacteria</taxon>
        <taxon>Pseudomonadati</taxon>
        <taxon>Pseudomonadota</taxon>
        <taxon>Betaproteobacteria</taxon>
        <taxon>Burkholderiales</taxon>
        <taxon>Alcaligenaceae</taxon>
        <taxon>Orrella</taxon>
    </lineage>
</organism>
<evidence type="ECO:0000256" key="2">
    <source>
        <dbReference type="ARBA" id="ARBA00022597"/>
    </source>
</evidence>
<dbReference type="InterPro" id="IPR017871">
    <property type="entry name" value="ABC_transporter-like_CS"/>
</dbReference>
<dbReference type="CDD" id="cd03215">
    <property type="entry name" value="ABC_Carb_Monos_II"/>
    <property type="match status" value="1"/>
</dbReference>
<keyword evidence="3" id="KW-0677">Repeat</keyword>
<dbReference type="EMBL" id="CP063982">
    <property type="protein sequence ID" value="UOD49684.1"/>
    <property type="molecule type" value="Genomic_DNA"/>
</dbReference>
<evidence type="ECO:0000313" key="7">
    <source>
        <dbReference type="EMBL" id="UOD49684.1"/>
    </source>
</evidence>
<keyword evidence="5 7" id="KW-0067">ATP-binding</keyword>
<name>A0ABY4ANR3_9BURK</name>
<dbReference type="Gene3D" id="3.40.50.300">
    <property type="entry name" value="P-loop containing nucleotide triphosphate hydrolases"/>
    <property type="match status" value="2"/>
</dbReference>
<sequence>MPRLRVQSLTKAYPSVLANDQVNLSVGAGEIHAVLGENGAGKSTLMKMIYGVTAPTSGTIYWEDQPVDITSPAQARALGIGMVFQHFSLFETLTVAENTALFLPPGQSLDALSIKIREVSEHYGLPIDPNRHVFDLSVGERQRVEIIRCLIQKPKLLIMDEPTSVLTPAAVDRLFETLRQIRAEGCAIVYISHKLDEILALCDRVTVLRDGRVTGECVTEDQTPASLARMMIGHDFEHPFKPEPTAGEVALSVNNLSLKAVDAHGVSLSELSFSLKVGEIVGIAGISGNGQRELCSLLAGEVMPDAGDIHWFGQSLVGEGSTRRRQRGLCYVPEDRLGTGALADMSLTENSILTAADRAGLVSAGFLKLEKARAFADRCIKSFQVKTVGARAAARSLSGGNLQKFIMARELEQSPTVLICAQPTWGVDVGAAAQIRQSLIDLARSGCAVLVISEELDELFDVSDRIGVMFNGKLSPIEPISRTNREQIGLWMSGLWQKAA</sequence>
<dbReference type="InterPro" id="IPR050107">
    <property type="entry name" value="ABC_carbohydrate_import_ATPase"/>
</dbReference>
<dbReference type="SMART" id="SM00382">
    <property type="entry name" value="AAA"/>
    <property type="match status" value="1"/>
</dbReference>
<dbReference type="PROSITE" id="PS50893">
    <property type="entry name" value="ABC_TRANSPORTER_2"/>
    <property type="match status" value="2"/>
</dbReference>
<keyword evidence="2" id="KW-0813">Transport</keyword>
<dbReference type="GO" id="GO:0005524">
    <property type="term" value="F:ATP binding"/>
    <property type="evidence" value="ECO:0007669"/>
    <property type="project" value="UniProtKB-KW"/>
</dbReference>
<evidence type="ECO:0000259" key="6">
    <source>
        <dbReference type="PROSITE" id="PS50893"/>
    </source>
</evidence>
<proteinExistence type="predicted"/>
<evidence type="ECO:0000256" key="3">
    <source>
        <dbReference type="ARBA" id="ARBA00022737"/>
    </source>
</evidence>
<dbReference type="SUPFAM" id="SSF52540">
    <property type="entry name" value="P-loop containing nucleoside triphosphate hydrolases"/>
    <property type="match status" value="2"/>
</dbReference>
<reference evidence="7 8" key="1">
    <citation type="submission" date="2020-11" db="EMBL/GenBank/DDBJ databases">
        <title>Algicoccus daihaiensis sp.nov., isolated from Daihai Lake in Inner Mongolia.</title>
        <authorList>
            <person name="Kai J."/>
        </authorList>
    </citation>
    <scope>NUCLEOTIDE SEQUENCE [LARGE SCALE GENOMIC DNA]</scope>
    <source>
        <strain evidence="8">f23</strain>
    </source>
</reference>
<dbReference type="Pfam" id="PF00005">
    <property type="entry name" value="ABC_tran"/>
    <property type="match status" value="2"/>
</dbReference>
<keyword evidence="1" id="KW-1003">Cell membrane</keyword>
<dbReference type="PANTHER" id="PTHR43790:SF4">
    <property type="entry name" value="GUANOSINE IMPORT ATP-BINDING PROTEIN NUPO"/>
    <property type="match status" value="1"/>
</dbReference>
<dbReference type="Proteomes" id="UP000831607">
    <property type="component" value="Chromosome"/>
</dbReference>
<dbReference type="PROSITE" id="PS00211">
    <property type="entry name" value="ABC_TRANSPORTER_1"/>
    <property type="match status" value="2"/>
</dbReference>
<dbReference type="RefSeq" id="WP_243477919.1">
    <property type="nucleotide sequence ID" value="NZ_CP063982.1"/>
</dbReference>
<protein>
    <submittedName>
        <fullName evidence="7">ABC transporter ATP-binding protein</fullName>
    </submittedName>
</protein>
<evidence type="ECO:0000256" key="1">
    <source>
        <dbReference type="ARBA" id="ARBA00022475"/>
    </source>
</evidence>
<dbReference type="InterPro" id="IPR027417">
    <property type="entry name" value="P-loop_NTPase"/>
</dbReference>
<dbReference type="CDD" id="cd03216">
    <property type="entry name" value="ABC_Carb_Monos_I"/>
    <property type="match status" value="1"/>
</dbReference>
<accession>A0ABY4ANR3</accession>
<feature type="domain" description="ABC transporter" evidence="6">
    <location>
        <begin position="4"/>
        <end position="235"/>
    </location>
</feature>
<dbReference type="InterPro" id="IPR003593">
    <property type="entry name" value="AAA+_ATPase"/>
</dbReference>
<dbReference type="InterPro" id="IPR003439">
    <property type="entry name" value="ABC_transporter-like_ATP-bd"/>
</dbReference>
<dbReference type="PANTHER" id="PTHR43790">
    <property type="entry name" value="CARBOHYDRATE TRANSPORT ATP-BINDING PROTEIN MG119-RELATED"/>
    <property type="match status" value="1"/>
</dbReference>
<keyword evidence="1" id="KW-0472">Membrane</keyword>
<keyword evidence="2" id="KW-0762">Sugar transport</keyword>
<evidence type="ECO:0000256" key="4">
    <source>
        <dbReference type="ARBA" id="ARBA00022741"/>
    </source>
</evidence>
<feature type="domain" description="ABC transporter" evidence="6">
    <location>
        <begin position="251"/>
        <end position="496"/>
    </location>
</feature>
<keyword evidence="4" id="KW-0547">Nucleotide-binding</keyword>
<evidence type="ECO:0000256" key="5">
    <source>
        <dbReference type="ARBA" id="ARBA00022840"/>
    </source>
</evidence>
<keyword evidence="8" id="KW-1185">Reference proteome</keyword>